<keyword evidence="8" id="KW-0539">Nucleus</keyword>
<name>A0A1I7XT61_HETBA</name>
<feature type="domain" description="CTF/NF-I" evidence="12">
    <location>
        <begin position="818"/>
        <end position="973"/>
    </location>
</feature>
<keyword evidence="6" id="KW-0010">Activator</keyword>
<dbReference type="PANTHER" id="PTHR11492:SF8">
    <property type="entry name" value="NUCLEAR FACTOR I, ISOFORM B"/>
    <property type="match status" value="1"/>
</dbReference>
<dbReference type="Proteomes" id="UP000095283">
    <property type="component" value="Unplaced"/>
</dbReference>
<feature type="compositionally biased region" description="Polar residues" evidence="10">
    <location>
        <begin position="1505"/>
        <end position="1523"/>
    </location>
</feature>
<evidence type="ECO:0000256" key="1">
    <source>
        <dbReference type="ARBA" id="ARBA00004123"/>
    </source>
</evidence>
<keyword evidence="11" id="KW-0472">Membrane</keyword>
<dbReference type="GO" id="GO:0045893">
    <property type="term" value="P:positive regulation of DNA-templated transcription"/>
    <property type="evidence" value="ECO:0007669"/>
    <property type="project" value="UniProtKB-ARBA"/>
</dbReference>
<evidence type="ECO:0000256" key="10">
    <source>
        <dbReference type="SAM" id="MobiDB-lite"/>
    </source>
</evidence>
<dbReference type="SMART" id="SM00523">
    <property type="entry name" value="DWA"/>
    <property type="match status" value="1"/>
</dbReference>
<keyword evidence="4" id="KW-0805">Transcription regulation</keyword>
<dbReference type="PANTHER" id="PTHR11492">
    <property type="entry name" value="NUCLEAR FACTOR I"/>
    <property type="match status" value="1"/>
</dbReference>
<dbReference type="Pfam" id="PF10524">
    <property type="entry name" value="NfI_DNAbd_pre-N"/>
    <property type="match status" value="1"/>
</dbReference>
<reference evidence="14" key="1">
    <citation type="submission" date="2016-11" db="UniProtKB">
        <authorList>
            <consortium name="WormBaseParasite"/>
        </authorList>
    </citation>
    <scope>IDENTIFICATION</scope>
</reference>
<evidence type="ECO:0000256" key="11">
    <source>
        <dbReference type="SAM" id="Phobius"/>
    </source>
</evidence>
<evidence type="ECO:0000256" key="6">
    <source>
        <dbReference type="ARBA" id="ARBA00023159"/>
    </source>
</evidence>
<dbReference type="InterPro" id="IPR019548">
    <property type="entry name" value="CTF/NFI_DNA-bd_N"/>
</dbReference>
<dbReference type="Pfam" id="PF25050">
    <property type="entry name" value="TARBP1"/>
    <property type="match status" value="1"/>
</dbReference>
<evidence type="ECO:0000256" key="3">
    <source>
        <dbReference type="ARBA" id="ARBA00022980"/>
    </source>
</evidence>
<keyword evidence="3" id="KW-0689">Ribosomal protein</keyword>
<dbReference type="InterPro" id="IPR056921">
    <property type="entry name" value="TARBP1_dom"/>
</dbReference>
<feature type="region of interest" description="Disordered" evidence="10">
    <location>
        <begin position="1041"/>
        <end position="1097"/>
    </location>
</feature>
<evidence type="ECO:0000256" key="8">
    <source>
        <dbReference type="ARBA" id="ARBA00023242"/>
    </source>
</evidence>
<evidence type="ECO:0000256" key="5">
    <source>
        <dbReference type="ARBA" id="ARBA00023125"/>
    </source>
</evidence>
<evidence type="ECO:0000313" key="14">
    <source>
        <dbReference type="WBParaSite" id="Hba_20934"/>
    </source>
</evidence>
<feature type="compositionally biased region" description="Polar residues" evidence="10">
    <location>
        <begin position="978"/>
        <end position="988"/>
    </location>
</feature>
<dbReference type="GO" id="GO:0003735">
    <property type="term" value="F:structural constituent of ribosome"/>
    <property type="evidence" value="ECO:0007669"/>
    <property type="project" value="InterPro"/>
</dbReference>
<dbReference type="SUPFAM" id="SSF46911">
    <property type="entry name" value="Ribosomal protein S18"/>
    <property type="match status" value="1"/>
</dbReference>
<keyword evidence="2" id="KW-0235">DNA replication</keyword>
<dbReference type="InterPro" id="IPR001648">
    <property type="entry name" value="Ribosomal_bS18"/>
</dbReference>
<dbReference type="InterPro" id="IPR000647">
    <property type="entry name" value="CTF/NFI"/>
</dbReference>
<evidence type="ECO:0000256" key="4">
    <source>
        <dbReference type="ARBA" id="ARBA00023015"/>
    </source>
</evidence>
<protein>
    <submittedName>
        <fullName evidence="14">CTF/NF-I domain-containing protein</fullName>
    </submittedName>
</protein>
<feature type="transmembrane region" description="Helical" evidence="11">
    <location>
        <begin position="522"/>
        <end position="541"/>
    </location>
</feature>
<dbReference type="Gene3D" id="4.10.640.10">
    <property type="entry name" value="Ribosomal protein S18"/>
    <property type="match status" value="1"/>
</dbReference>
<feature type="region of interest" description="Disordered" evidence="10">
    <location>
        <begin position="1113"/>
        <end position="1145"/>
    </location>
</feature>
<comment type="subcellular location">
    <subcellularLocation>
        <location evidence="1">Nucleus</location>
    </subcellularLocation>
</comment>
<keyword evidence="7" id="KW-0804">Transcription</keyword>
<dbReference type="GO" id="GO:0005634">
    <property type="term" value="C:nucleus"/>
    <property type="evidence" value="ECO:0007669"/>
    <property type="project" value="UniProtKB-SubCell"/>
</dbReference>
<dbReference type="Pfam" id="PF01084">
    <property type="entry name" value="Ribosomal_S18"/>
    <property type="match status" value="1"/>
</dbReference>
<keyword evidence="11" id="KW-0812">Transmembrane</keyword>
<dbReference type="Pfam" id="PF03165">
    <property type="entry name" value="MH1"/>
    <property type="match status" value="1"/>
</dbReference>
<feature type="transmembrane region" description="Helical" evidence="11">
    <location>
        <begin position="698"/>
        <end position="720"/>
    </location>
</feature>
<dbReference type="GO" id="GO:0006412">
    <property type="term" value="P:translation"/>
    <property type="evidence" value="ECO:0007669"/>
    <property type="project" value="InterPro"/>
</dbReference>
<dbReference type="GO" id="GO:1990904">
    <property type="term" value="C:ribonucleoprotein complex"/>
    <property type="evidence" value="ECO:0007669"/>
    <property type="project" value="UniProtKB-KW"/>
</dbReference>
<keyword evidence="11" id="KW-1133">Transmembrane helix</keyword>
<feature type="region of interest" description="Disordered" evidence="10">
    <location>
        <begin position="1488"/>
        <end position="1523"/>
    </location>
</feature>
<evidence type="ECO:0000259" key="12">
    <source>
        <dbReference type="PROSITE" id="PS51080"/>
    </source>
</evidence>
<dbReference type="InterPro" id="IPR036870">
    <property type="entry name" value="Ribosomal_bS18_sf"/>
</dbReference>
<dbReference type="InterPro" id="IPR020604">
    <property type="entry name" value="CTF/NFI_DNA-bd-dom"/>
</dbReference>
<dbReference type="GO" id="GO:0000978">
    <property type="term" value="F:RNA polymerase II cis-regulatory region sequence-specific DNA binding"/>
    <property type="evidence" value="ECO:0007669"/>
    <property type="project" value="TreeGrafter"/>
</dbReference>
<dbReference type="WBParaSite" id="Hba_20934">
    <property type="protein sequence ID" value="Hba_20934"/>
    <property type="gene ID" value="Hba_20934"/>
</dbReference>
<feature type="compositionally biased region" description="Polar residues" evidence="10">
    <location>
        <begin position="1078"/>
        <end position="1089"/>
    </location>
</feature>
<keyword evidence="13" id="KW-1185">Reference proteome</keyword>
<dbReference type="GO" id="GO:0051239">
    <property type="term" value="P:regulation of multicellular organismal process"/>
    <property type="evidence" value="ECO:0007669"/>
    <property type="project" value="UniProtKB-ARBA"/>
</dbReference>
<feature type="region of interest" description="Disordered" evidence="10">
    <location>
        <begin position="968"/>
        <end position="997"/>
    </location>
</feature>
<dbReference type="GO" id="GO:0006260">
    <property type="term" value="P:DNA replication"/>
    <property type="evidence" value="ECO:0007669"/>
    <property type="project" value="UniProtKB-KW"/>
</dbReference>
<accession>A0A1I7XT61</accession>
<evidence type="ECO:0000256" key="2">
    <source>
        <dbReference type="ARBA" id="ARBA00022705"/>
    </source>
</evidence>
<keyword evidence="9" id="KW-0687">Ribonucleoprotein</keyword>
<dbReference type="GO" id="GO:0005840">
    <property type="term" value="C:ribosome"/>
    <property type="evidence" value="ECO:0007669"/>
    <property type="project" value="UniProtKB-KW"/>
</dbReference>
<dbReference type="GO" id="GO:0000981">
    <property type="term" value="F:DNA-binding transcription factor activity, RNA polymerase II-specific"/>
    <property type="evidence" value="ECO:0007669"/>
    <property type="project" value="TreeGrafter"/>
</dbReference>
<dbReference type="PROSITE" id="PS51080">
    <property type="entry name" value="CTF_NFI_2"/>
    <property type="match status" value="1"/>
</dbReference>
<evidence type="ECO:0000313" key="13">
    <source>
        <dbReference type="Proteomes" id="UP000095283"/>
    </source>
</evidence>
<proteinExistence type="predicted"/>
<dbReference type="InterPro" id="IPR003619">
    <property type="entry name" value="MAD_homology1_Dwarfin-type"/>
</dbReference>
<feature type="transmembrane region" description="Helical" evidence="11">
    <location>
        <begin position="598"/>
        <end position="617"/>
    </location>
</feature>
<evidence type="ECO:0000256" key="7">
    <source>
        <dbReference type="ARBA" id="ARBA00023163"/>
    </source>
</evidence>
<feature type="compositionally biased region" description="Polar residues" evidence="10">
    <location>
        <begin position="1488"/>
        <end position="1497"/>
    </location>
</feature>
<organism evidence="13 14">
    <name type="scientific">Heterorhabditis bacteriophora</name>
    <name type="common">Entomopathogenic nematode worm</name>
    <dbReference type="NCBI Taxonomy" id="37862"/>
    <lineage>
        <taxon>Eukaryota</taxon>
        <taxon>Metazoa</taxon>
        <taxon>Ecdysozoa</taxon>
        <taxon>Nematoda</taxon>
        <taxon>Chromadorea</taxon>
        <taxon>Rhabditida</taxon>
        <taxon>Rhabditina</taxon>
        <taxon>Rhabditomorpha</taxon>
        <taxon>Strongyloidea</taxon>
        <taxon>Heterorhabditidae</taxon>
        <taxon>Heterorhabditis</taxon>
    </lineage>
</organism>
<sequence>MALTYTFYLISPERDTCFEFSYLNKSKAGDIETYICTGCRSLKDKNPQGNYGVVPTVRILNGTFIDVPENPRRVHYCQPKSATRALIHRKTILNLLKRVMMKTLAVGYGADSDTLRRTIQHNRVKPIQPLVMGNMQFVSTFSGRIYDRHITRLCDHQQKKLVETIALSRKAGYMPIFVKDPKYTHSKSTRGARKAGYACLKVIFNDENSLWSNFFILLESLEEPQFHIIRPILPRIDGLLHAVDSNLFDWKWVALIFSRSLMHSNGWIRLWALEKAITTDAANLSLNYDTSDFPRLLWLHAQLFDKEAHFNSQLSLSLADRLTSSEEVNIYDDNTAAIDRLLAVWCSIPNKIAYPIIERLLRTVEYLIDDVTETDVLLSVINAAGAVVNEERKSQHYLPALKILFTIAFKKPVLENEMTAQKVKIFFCEFLTTAALNVSIALTIANALNQSQHFLNCDWTEQVMRIAVFGPIPKKEQKVLNSAYKMAYEGEYKDILPQGDMERYIVYSCFKFTSNIRFSVELLMFFYYIYIYIYICVCVCCKEMLLQSINISSVRCLNEDLSFLAAPSVVYSSLSKNNKSMPDFAVSDTDEELQKVPVFINFSFLMFAIFALVSYSWCYSKKQHILALPILVYETVTIFWIIIWVYASLTAITTGYLWSLEWLGGPKSGRDPVSHDITHPNYADPNETHPETKKSIKYGLIITVLSLAVLVLKIFAWYIAKRTFVEIRKQRINQIKNISVHNNDADLGSESPPYPVVMRIDVKSKTTHHESDGCEEQEIILQKNVDVGGVPSPARDVPSAAVQQAVHTSMPPPSGEWTNQFNPSNMDEFHPFVEALLPYVKDFAYVWFNLQAAKRRYYKRHEKRMTMDEEKNVKEELMVTGQRPAVCVLSNPDQKGKMRRIDCLRQADKVWRLDLVMGIPLESTDGERLEKCGECMYPALCVNPYHISIAVRELDLFLANFIHTTDPDSTAAKEEKSTQATRDASASTDGDDESSAHEGIWGTGVFSAFELKNLTKPSIITGINMNGRTISRRMQPLRLPKSEHESWISQLSNNSSPLDTTPPSPPPSAVAAMKALSQEHNSTPSTSHNKPVPAPQIGAMVTLGGESKRVASSGLARVEMEEEPLEKRSRHTSHDSATSSTNEEVRRIVERGGWTAEEPPLILVDAQDRRQDIIEYEGRPRVLVQREGNRFVKVVQQSSVRFLKFFSGQQPSSNMRRVTVSAGGDNDQRLGVLVVDSRNSARPASYQRTATLLPQTLSAALSASPIKRDGSSVAQSHAPLVSSRKRIHSVNPHVGNPQAVTQATINGLTRMAEGSEETSPPHALVSHLRRVDGNGTTYLGSPTKFTTANGDTISFSKVLHQVEVLHESKSRPEGAFSSSEVLAPQPIRTFITRPESSAKLVAPKAINPIAMKQAYDAQVQQVLSACSSVVASPLTTPRVTPIPMAMARPIDDECHALFNVINSNGNSNDGMLKEVSNQFLQYLNDSNSRSPLSNGGNSLHAPFSMVTNTPARPDSVASNSSNSLTGVLSLSAPPTTALTVSQTPTATSPTVDSTTIEVHLPVLPAQIAVHPARHMVLLSQILKRLANDLIACTLILTSDYA</sequence>
<evidence type="ECO:0000256" key="9">
    <source>
        <dbReference type="ARBA" id="ARBA00023274"/>
    </source>
</evidence>
<keyword evidence="5" id="KW-0238">DNA-binding</keyword>